<dbReference type="InterPro" id="IPR036013">
    <property type="entry name" value="Band_7/SPFH_dom_sf"/>
</dbReference>
<dbReference type="InterPro" id="IPR031905">
    <property type="entry name" value="Flotillin_C"/>
</dbReference>
<accession>A0A3R9NYY3</accession>
<dbReference type="GO" id="GO:0005886">
    <property type="term" value="C:plasma membrane"/>
    <property type="evidence" value="ECO:0007669"/>
    <property type="project" value="TreeGrafter"/>
</dbReference>
<dbReference type="Gene3D" id="3.30.479.30">
    <property type="entry name" value="Band 7 domain"/>
    <property type="match status" value="1"/>
</dbReference>
<dbReference type="EMBL" id="RSDW01000001">
    <property type="protein sequence ID" value="RSL17130.1"/>
    <property type="molecule type" value="Genomic_DNA"/>
</dbReference>
<evidence type="ECO:0000256" key="3">
    <source>
        <dbReference type="ARBA" id="ARBA00023136"/>
    </source>
</evidence>
<reference evidence="6 7" key="1">
    <citation type="submission" date="2018-12" db="EMBL/GenBank/DDBJ databases">
        <title>Sequencing of bacterial isolates from soil warming experiment in Harvard Forest, Massachusetts, USA.</title>
        <authorList>
            <person name="Deangelis K."/>
        </authorList>
    </citation>
    <scope>NUCLEOTIDE SEQUENCE [LARGE SCALE GENOMIC DNA]</scope>
    <source>
        <strain evidence="6 7">EB153</strain>
    </source>
</reference>
<keyword evidence="3 4" id="KW-0472">Membrane</keyword>
<comment type="subcellular location">
    <subcellularLocation>
        <location evidence="1">Membrane</location>
        <topology evidence="1">Single-pass membrane protein</topology>
    </subcellularLocation>
</comment>
<proteinExistence type="inferred from homology"/>
<keyword evidence="7" id="KW-1185">Reference proteome</keyword>
<keyword evidence="4" id="KW-1133">Transmembrane helix</keyword>
<dbReference type="GO" id="GO:0072659">
    <property type="term" value="P:protein localization to plasma membrane"/>
    <property type="evidence" value="ECO:0007669"/>
    <property type="project" value="TreeGrafter"/>
</dbReference>
<dbReference type="GO" id="GO:0002020">
    <property type="term" value="F:protease binding"/>
    <property type="evidence" value="ECO:0007669"/>
    <property type="project" value="TreeGrafter"/>
</dbReference>
<name>A0A3R9NYY3_9BACT</name>
<sequence length="472" mass="51962">MPNSVIIIAGLIVLATLALALLMAKMFRKAGPNEAIIVYGFRGPRVIKGGGAVIFPVVENSRQLSLELMSFDVAPQQDLYTKQGVAVTVEAVAQIKVRSDKESILTAAEQFLTKSPDQREGLIRLVMEGHLRGIIGQLTVEQIVKEPEMVAERMRSTCMDDMSKMGLEVISFTIREVRDKNEYITNMGRPDVARIRRDAEIAAAEAERDTAIRRAIALREAAVAKASADQERVLAETLSLAKQAEAQRDLDIQKAQFTESARRQEAQADKAYELQTNVMQQKVIAEQVKIQQIEKQEQIKVQESEILRHEKELIATILKGSEIERQRIENIANAEKARITMEAEGRAAATKLQGEAEANIIFQKGEAEAKAMNVKAEAYQEWTQAAVVDKLITNMADVVRAMSEPLSKVDKITIVSTGNDGATGANKLTGEMTKIAAQVPALFEALSGMNLHDLMGNIKAMKPREDGNGKTL</sequence>
<evidence type="ECO:0000256" key="2">
    <source>
        <dbReference type="ARBA" id="ARBA00007161"/>
    </source>
</evidence>
<dbReference type="Proteomes" id="UP000269669">
    <property type="component" value="Unassembled WGS sequence"/>
</dbReference>
<keyword evidence="4" id="KW-0812">Transmembrane</keyword>
<feature type="transmembrane region" description="Helical" evidence="4">
    <location>
        <begin position="6"/>
        <end position="24"/>
    </location>
</feature>
<feature type="domain" description="Band 7" evidence="5">
    <location>
        <begin position="25"/>
        <end position="191"/>
    </location>
</feature>
<dbReference type="PANTHER" id="PTHR13806">
    <property type="entry name" value="FLOTILLIN-RELATED"/>
    <property type="match status" value="1"/>
</dbReference>
<organism evidence="6 7">
    <name type="scientific">Edaphobacter aggregans</name>
    <dbReference type="NCBI Taxonomy" id="570835"/>
    <lineage>
        <taxon>Bacteria</taxon>
        <taxon>Pseudomonadati</taxon>
        <taxon>Acidobacteriota</taxon>
        <taxon>Terriglobia</taxon>
        <taxon>Terriglobales</taxon>
        <taxon>Acidobacteriaceae</taxon>
        <taxon>Edaphobacter</taxon>
    </lineage>
</organism>
<evidence type="ECO:0000256" key="1">
    <source>
        <dbReference type="ARBA" id="ARBA00004167"/>
    </source>
</evidence>
<evidence type="ECO:0000259" key="5">
    <source>
        <dbReference type="SMART" id="SM00244"/>
    </source>
</evidence>
<dbReference type="PANTHER" id="PTHR13806:SF46">
    <property type="entry name" value="FLOTILLIN-1-RELATED"/>
    <property type="match status" value="1"/>
</dbReference>
<evidence type="ECO:0000256" key="4">
    <source>
        <dbReference type="SAM" id="Phobius"/>
    </source>
</evidence>
<evidence type="ECO:0000313" key="6">
    <source>
        <dbReference type="EMBL" id="RSL17130.1"/>
    </source>
</evidence>
<dbReference type="OrthoDB" id="9786220at2"/>
<dbReference type="AlphaFoldDB" id="A0A3R9NYY3"/>
<comment type="similarity">
    <text evidence="2">Belongs to the band 7/mec-2 family. Flotillin subfamily.</text>
</comment>
<dbReference type="Pfam" id="PF01145">
    <property type="entry name" value="Band_7"/>
    <property type="match status" value="1"/>
</dbReference>
<dbReference type="InterPro" id="IPR027705">
    <property type="entry name" value="Flotillin_fam"/>
</dbReference>
<dbReference type="RefSeq" id="WP_125485654.1">
    <property type="nucleotide sequence ID" value="NZ_RSDW01000001.1"/>
</dbReference>
<gene>
    <name evidence="6" type="ORF">EDE15_2658</name>
</gene>
<dbReference type="SMART" id="SM00244">
    <property type="entry name" value="PHB"/>
    <property type="match status" value="1"/>
</dbReference>
<comment type="caution">
    <text evidence="6">The sequence shown here is derived from an EMBL/GenBank/DDBJ whole genome shotgun (WGS) entry which is preliminary data.</text>
</comment>
<dbReference type="SUPFAM" id="SSF117892">
    <property type="entry name" value="Band 7/SPFH domain"/>
    <property type="match status" value="1"/>
</dbReference>
<dbReference type="InterPro" id="IPR001107">
    <property type="entry name" value="Band_7"/>
</dbReference>
<dbReference type="CDD" id="cd03399">
    <property type="entry name" value="SPFH_flotillin"/>
    <property type="match status" value="1"/>
</dbReference>
<protein>
    <submittedName>
        <fullName evidence="6">Flotillin</fullName>
    </submittedName>
</protein>
<evidence type="ECO:0000313" key="7">
    <source>
        <dbReference type="Proteomes" id="UP000269669"/>
    </source>
</evidence>
<dbReference type="Pfam" id="PF15975">
    <property type="entry name" value="Flot"/>
    <property type="match status" value="1"/>
</dbReference>